<dbReference type="Gene3D" id="3.40.50.300">
    <property type="entry name" value="P-loop containing nucleotide triphosphate hydrolases"/>
    <property type="match status" value="1"/>
</dbReference>
<dbReference type="EMBL" id="LAZR01049714">
    <property type="protein sequence ID" value="KKK88996.1"/>
    <property type="molecule type" value="Genomic_DNA"/>
</dbReference>
<evidence type="ECO:0000256" key="1">
    <source>
        <dbReference type="ARBA" id="ARBA00004496"/>
    </source>
</evidence>
<keyword evidence="4" id="KW-0547">Nucleotide-binding</keyword>
<evidence type="ECO:0000256" key="3">
    <source>
        <dbReference type="ARBA" id="ARBA00022490"/>
    </source>
</evidence>
<evidence type="ECO:0000256" key="5">
    <source>
        <dbReference type="ARBA" id="ARBA00022840"/>
    </source>
</evidence>
<dbReference type="Pfam" id="PF02562">
    <property type="entry name" value="PhoH"/>
    <property type="match status" value="1"/>
</dbReference>
<keyword evidence="5" id="KW-0067">ATP-binding</keyword>
<dbReference type="AlphaFoldDB" id="A0A0F9BX38"/>
<evidence type="ECO:0000313" key="8">
    <source>
        <dbReference type="EMBL" id="KKK88996.1"/>
    </source>
</evidence>
<comment type="caution">
    <text evidence="8">The sequence shown here is derived from an EMBL/GenBank/DDBJ whole genome shotgun (WGS) entry which is preliminary data.</text>
</comment>
<feature type="domain" description="PhoH-like protein" evidence="7">
    <location>
        <begin position="7"/>
        <end position="162"/>
    </location>
</feature>
<dbReference type="InterPro" id="IPR027417">
    <property type="entry name" value="P-loop_NTPase"/>
</dbReference>
<sequence>MHSSVKQIEPRNEAQVRYLETIDDNIVTFGIGPAGTGKTYLAMFQALTYHWDKKSTDIRRIILTRPIVEAGERLGFLPGLLEDKMDPYMRPLYDSLYEMVGIQDGRSRVANGSIEIAPIAFMRGRTFKDAFIIVDEAQNCTLSQLYMLLTRIGENCKVVEDGSDKVGREYKTRNFGRHKSIRSKW</sequence>
<dbReference type="SUPFAM" id="SSF52540">
    <property type="entry name" value="P-loop containing nucleoside triphosphate hydrolases"/>
    <property type="match status" value="1"/>
</dbReference>
<dbReference type="InterPro" id="IPR003714">
    <property type="entry name" value="PhoH"/>
</dbReference>
<dbReference type="InterPro" id="IPR051451">
    <property type="entry name" value="PhoH2-like"/>
</dbReference>
<evidence type="ECO:0000256" key="2">
    <source>
        <dbReference type="ARBA" id="ARBA00010393"/>
    </source>
</evidence>
<organism evidence="8">
    <name type="scientific">marine sediment metagenome</name>
    <dbReference type="NCBI Taxonomy" id="412755"/>
    <lineage>
        <taxon>unclassified sequences</taxon>
        <taxon>metagenomes</taxon>
        <taxon>ecological metagenomes</taxon>
    </lineage>
</organism>
<protein>
    <recommendedName>
        <fullName evidence="6">PhoH-like protein</fullName>
    </recommendedName>
</protein>
<name>A0A0F9BX38_9ZZZZ</name>
<proteinExistence type="inferred from homology"/>
<comment type="subcellular location">
    <subcellularLocation>
        <location evidence="1">Cytoplasm</location>
    </subcellularLocation>
</comment>
<evidence type="ECO:0000256" key="4">
    <source>
        <dbReference type="ARBA" id="ARBA00022741"/>
    </source>
</evidence>
<dbReference type="GO" id="GO:0005829">
    <property type="term" value="C:cytosol"/>
    <property type="evidence" value="ECO:0007669"/>
    <property type="project" value="TreeGrafter"/>
</dbReference>
<gene>
    <name evidence="8" type="ORF">LCGC14_2737560</name>
</gene>
<accession>A0A0F9BX38</accession>
<dbReference type="PANTHER" id="PTHR30473:SF1">
    <property type="entry name" value="PHOH-LIKE PROTEIN"/>
    <property type="match status" value="1"/>
</dbReference>
<dbReference type="PANTHER" id="PTHR30473">
    <property type="entry name" value="PROTEIN PHOH"/>
    <property type="match status" value="1"/>
</dbReference>
<keyword evidence="3" id="KW-0963">Cytoplasm</keyword>
<evidence type="ECO:0000256" key="6">
    <source>
        <dbReference type="ARBA" id="ARBA00039970"/>
    </source>
</evidence>
<reference evidence="8" key="1">
    <citation type="journal article" date="2015" name="Nature">
        <title>Complex archaea that bridge the gap between prokaryotes and eukaryotes.</title>
        <authorList>
            <person name="Spang A."/>
            <person name="Saw J.H."/>
            <person name="Jorgensen S.L."/>
            <person name="Zaremba-Niedzwiedzka K."/>
            <person name="Martijn J."/>
            <person name="Lind A.E."/>
            <person name="van Eijk R."/>
            <person name="Schleper C."/>
            <person name="Guy L."/>
            <person name="Ettema T.J."/>
        </authorList>
    </citation>
    <scope>NUCLEOTIDE SEQUENCE</scope>
</reference>
<comment type="similarity">
    <text evidence="2">Belongs to the PhoH family.</text>
</comment>
<evidence type="ECO:0000259" key="7">
    <source>
        <dbReference type="Pfam" id="PF02562"/>
    </source>
</evidence>
<dbReference type="GO" id="GO:0005524">
    <property type="term" value="F:ATP binding"/>
    <property type="evidence" value="ECO:0007669"/>
    <property type="project" value="UniProtKB-KW"/>
</dbReference>